<dbReference type="Proteomes" id="UP001201812">
    <property type="component" value="Unassembled WGS sequence"/>
</dbReference>
<evidence type="ECO:0000256" key="1">
    <source>
        <dbReference type="SAM" id="SignalP"/>
    </source>
</evidence>
<proteinExistence type="predicted"/>
<gene>
    <name evidence="2" type="ORF">DdX_03020</name>
</gene>
<organism evidence="2 3">
    <name type="scientific">Ditylenchus destructor</name>
    <dbReference type="NCBI Taxonomy" id="166010"/>
    <lineage>
        <taxon>Eukaryota</taxon>
        <taxon>Metazoa</taxon>
        <taxon>Ecdysozoa</taxon>
        <taxon>Nematoda</taxon>
        <taxon>Chromadorea</taxon>
        <taxon>Rhabditida</taxon>
        <taxon>Tylenchina</taxon>
        <taxon>Tylenchomorpha</taxon>
        <taxon>Sphaerularioidea</taxon>
        <taxon>Anguinidae</taxon>
        <taxon>Anguininae</taxon>
        <taxon>Ditylenchus</taxon>
    </lineage>
</organism>
<feature type="chain" id="PRO_5042264268" evidence="1">
    <location>
        <begin position="21"/>
        <end position="220"/>
    </location>
</feature>
<sequence>MASTMLVALIGVFLFGKSLCDTYSHNFSDAFVTNWTGGSEVAASSNKDGYSSPMAHLKKQMSHMNDVCLIDHDLEYDDVPNECIIEEKVDDVNHSSENDSFVMDSDEDIYTVSNYLYCLFLEASGFTSEIFKENITSTSIARDKTQRAPFLKAIVVSLLPHVVFWPLMMLCAHLFEERLLVSEAVDTMAPIEHGVDDESNHVQHEKTTVCVKRKKFHSDC</sequence>
<comment type="caution">
    <text evidence="2">The sequence shown here is derived from an EMBL/GenBank/DDBJ whole genome shotgun (WGS) entry which is preliminary data.</text>
</comment>
<feature type="signal peptide" evidence="1">
    <location>
        <begin position="1"/>
        <end position="20"/>
    </location>
</feature>
<protein>
    <submittedName>
        <fullName evidence="2">Uncharacterized protein</fullName>
    </submittedName>
</protein>
<keyword evidence="1" id="KW-0732">Signal</keyword>
<evidence type="ECO:0000313" key="2">
    <source>
        <dbReference type="EMBL" id="KAI1726306.1"/>
    </source>
</evidence>
<reference evidence="2" key="1">
    <citation type="submission" date="2022-01" db="EMBL/GenBank/DDBJ databases">
        <title>Genome Sequence Resource for Two Populations of Ditylenchus destructor, the Migratory Endoparasitic Phytonematode.</title>
        <authorList>
            <person name="Zhang H."/>
            <person name="Lin R."/>
            <person name="Xie B."/>
        </authorList>
    </citation>
    <scope>NUCLEOTIDE SEQUENCE</scope>
    <source>
        <strain evidence="2">BazhouSP</strain>
    </source>
</reference>
<accession>A0AAD4NIZ5</accession>
<keyword evidence="3" id="KW-1185">Reference proteome</keyword>
<evidence type="ECO:0000313" key="3">
    <source>
        <dbReference type="Proteomes" id="UP001201812"/>
    </source>
</evidence>
<dbReference type="EMBL" id="JAKKPZ010000002">
    <property type="protein sequence ID" value="KAI1726306.1"/>
    <property type="molecule type" value="Genomic_DNA"/>
</dbReference>
<name>A0AAD4NIZ5_9BILA</name>
<dbReference type="AlphaFoldDB" id="A0AAD4NIZ5"/>